<keyword evidence="7" id="KW-1071">Ligand-gated ion channel</keyword>
<evidence type="ECO:0000256" key="8">
    <source>
        <dbReference type="ARBA" id="ARBA00023303"/>
    </source>
</evidence>
<dbReference type="Proteomes" id="UP000276133">
    <property type="component" value="Unassembled WGS sequence"/>
</dbReference>
<feature type="transmembrane region" description="Helical" evidence="9">
    <location>
        <begin position="221"/>
        <end position="242"/>
    </location>
</feature>
<dbReference type="EMBL" id="REGN01004715">
    <property type="protein sequence ID" value="RNA16384.1"/>
    <property type="molecule type" value="Genomic_DNA"/>
</dbReference>
<dbReference type="Pfam" id="PF00520">
    <property type="entry name" value="Ion_trans"/>
    <property type="match status" value="2"/>
</dbReference>
<dbReference type="OrthoDB" id="421226at2759"/>
<feature type="domain" description="Cyclic nucleotide-binding" evidence="10">
    <location>
        <begin position="806"/>
        <end position="912"/>
    </location>
</feature>
<dbReference type="Gene3D" id="1.10.287.630">
    <property type="entry name" value="Helix hairpin bin"/>
    <property type="match status" value="2"/>
</dbReference>
<dbReference type="STRING" id="10195.A0A3M7QZ41"/>
<keyword evidence="2" id="KW-0813">Transport</keyword>
<dbReference type="CDD" id="cd00038">
    <property type="entry name" value="CAP_ED"/>
    <property type="match status" value="2"/>
</dbReference>
<dbReference type="SUPFAM" id="SSF51206">
    <property type="entry name" value="cAMP-binding domain-like"/>
    <property type="match status" value="2"/>
</dbReference>
<keyword evidence="3 9" id="KW-0812">Transmembrane</keyword>
<dbReference type="InterPro" id="IPR000595">
    <property type="entry name" value="cNMP-bd_dom"/>
</dbReference>
<keyword evidence="4 9" id="KW-1133">Transmembrane helix</keyword>
<dbReference type="GO" id="GO:0017071">
    <property type="term" value="C:intracellular cyclic nucleotide activated cation channel complex"/>
    <property type="evidence" value="ECO:0007669"/>
    <property type="project" value="TreeGrafter"/>
</dbReference>
<feature type="transmembrane region" description="Helical" evidence="9">
    <location>
        <begin position="179"/>
        <end position="200"/>
    </location>
</feature>
<keyword evidence="5" id="KW-0406">Ion transport</keyword>
<feature type="transmembrane region" description="Helical" evidence="9">
    <location>
        <begin position="76"/>
        <end position="96"/>
    </location>
</feature>
<dbReference type="PROSITE" id="PS00889">
    <property type="entry name" value="CNMP_BINDING_2"/>
    <property type="match status" value="2"/>
</dbReference>
<dbReference type="FunFam" id="1.10.287.630:FF:000001">
    <property type="entry name" value="Cyclic nucleotide-gated channel alpha 3"/>
    <property type="match status" value="2"/>
</dbReference>
<dbReference type="GO" id="GO:0044877">
    <property type="term" value="F:protein-containing complex binding"/>
    <property type="evidence" value="ECO:0007669"/>
    <property type="project" value="TreeGrafter"/>
</dbReference>
<evidence type="ECO:0000256" key="2">
    <source>
        <dbReference type="ARBA" id="ARBA00022448"/>
    </source>
</evidence>
<feature type="transmembrane region" description="Helical" evidence="9">
    <location>
        <begin position="20"/>
        <end position="37"/>
    </location>
</feature>
<reference evidence="11 12" key="1">
    <citation type="journal article" date="2018" name="Sci. Rep.">
        <title>Genomic signatures of local adaptation to the degree of environmental predictability in rotifers.</title>
        <authorList>
            <person name="Franch-Gras L."/>
            <person name="Hahn C."/>
            <person name="Garcia-Roger E.M."/>
            <person name="Carmona M.J."/>
            <person name="Serra M."/>
            <person name="Gomez A."/>
        </authorList>
    </citation>
    <scope>NUCLEOTIDE SEQUENCE [LARGE SCALE GENOMIC DNA]</scope>
    <source>
        <strain evidence="11">HYR1</strain>
    </source>
</reference>
<keyword evidence="6 9" id="KW-0472">Membrane</keyword>
<feature type="domain" description="Cyclic nucleotide-binding" evidence="10">
    <location>
        <begin position="357"/>
        <end position="463"/>
    </location>
</feature>
<comment type="caution">
    <text evidence="11">The sequence shown here is derived from an EMBL/GenBank/DDBJ whole genome shotgun (WGS) entry which is preliminary data.</text>
</comment>
<evidence type="ECO:0000256" key="6">
    <source>
        <dbReference type="ARBA" id="ARBA00023136"/>
    </source>
</evidence>
<evidence type="ECO:0000256" key="4">
    <source>
        <dbReference type="ARBA" id="ARBA00022989"/>
    </source>
</evidence>
<evidence type="ECO:0000313" key="12">
    <source>
        <dbReference type="Proteomes" id="UP000276133"/>
    </source>
</evidence>
<dbReference type="InterPro" id="IPR050866">
    <property type="entry name" value="CNG_cation_channel"/>
</dbReference>
<feature type="transmembrane region" description="Helical" evidence="9">
    <location>
        <begin position="619"/>
        <end position="648"/>
    </location>
</feature>
<dbReference type="GO" id="GO:0005223">
    <property type="term" value="F:intracellularly cGMP-activated cation channel activity"/>
    <property type="evidence" value="ECO:0007669"/>
    <property type="project" value="TreeGrafter"/>
</dbReference>
<dbReference type="PROSITE" id="PS50042">
    <property type="entry name" value="CNMP_BINDING_3"/>
    <property type="match status" value="2"/>
</dbReference>
<sequence length="940" mass="109888">MTLQNIFLPSKKYQIIMHDFITYNSIMVYSIIKNYVFDPSEDLYYNWLIIISLAVLYNLIFIIGRSSFELLQDYNPILWFSIDYVCDFIYLLDIFVRLRTGYLEQGILLRDLKKLALTYLKSSQFKLDIISVLPIELISLTFTSFRPENRLNRLVKLNRLFECRLKIETRVSHPFFFRILYLILMLVTLIHWNGCFYFIISKKIGLGKDKWVLNSTINHQYILTHQYISCFLWSTLMLTTIGEVENPTNTIESLVMVVNFFTAIVLVATLVGNIGSVISNMNIEKDRFKRRVDAIKSIMKLRKVTKNLDTHVIKWFDYLLKNDQNLDENEILEDLPEKLSLEIASCNYMETLKNINIFAECEEGLLRELVTKLRIQVYSPGDYVCRKGDIGKEMFIIRRGFLDVVSDDGTKVFVTLKPGAFFGEISILNIPGNKIGNRRTANVKSVGYSDLLRLSKKDLWDVLNDYIADRLMLIERGKDKLRKDNLLMEDENGEDGDDKSDFYFDENEIKTKLDVIESRYDELLCKIDDISKEFEKEFDSTRFLKNGLLEKELKILMTDALSQKRFYLIDLLCIFPTDLLYFCLKSYDFWPIIRINRLLKIVRVFEFRSQTETSTNHPYLFRILSIFTFILIMIHWNACFLFLLNKYFQTFEDNNIRFNRGIDYQSNKYTFLIQYAACFYKSTLLLTTISNIERPKSLLEMIYLTASFLNGVLVFALIVGSITEIIDDLNMKRTEFQEKVDGVKNYMQLAKVDQSIQNRVIKWFNHSWENNSGLDEKLILEEFLPENLQAEIAMNIHYETLKRVNIFQDCEPGLLQQLVTRLKLRIYNPSDFICKKGDIGREMFIIKSGKLNVVSDDCKKVFATLSEGSCFGEISILDIAGSKSGNRRTANVVSVGYSDLFCLTKSDLWQVLAEYPLAKEALIEKGKAILRKDVVFKFIY</sequence>
<dbReference type="InterPro" id="IPR018490">
    <property type="entry name" value="cNMP-bd_dom_sf"/>
</dbReference>
<dbReference type="PANTHER" id="PTHR45638:SF11">
    <property type="entry name" value="CYCLIC NUCLEOTIDE-GATED CATION CHANNEL SUBUNIT A"/>
    <property type="match status" value="1"/>
</dbReference>
<gene>
    <name evidence="11" type="ORF">BpHYR1_054608</name>
</gene>
<dbReference type="InterPro" id="IPR014710">
    <property type="entry name" value="RmlC-like_jellyroll"/>
</dbReference>
<evidence type="ECO:0000256" key="1">
    <source>
        <dbReference type="ARBA" id="ARBA00004141"/>
    </source>
</evidence>
<evidence type="ECO:0000256" key="9">
    <source>
        <dbReference type="SAM" id="Phobius"/>
    </source>
</evidence>
<feature type="transmembrane region" description="Helical" evidence="9">
    <location>
        <begin position="43"/>
        <end position="64"/>
    </location>
</feature>
<evidence type="ECO:0000313" key="11">
    <source>
        <dbReference type="EMBL" id="RNA16384.1"/>
    </source>
</evidence>
<accession>A0A3M7QZ41</accession>
<dbReference type="SMART" id="SM00100">
    <property type="entry name" value="cNMP"/>
    <property type="match status" value="2"/>
</dbReference>
<dbReference type="PANTHER" id="PTHR45638">
    <property type="entry name" value="CYCLIC NUCLEOTIDE-GATED CATION CHANNEL SUBUNIT A"/>
    <property type="match status" value="1"/>
</dbReference>
<dbReference type="GO" id="GO:0005886">
    <property type="term" value="C:plasma membrane"/>
    <property type="evidence" value="ECO:0007669"/>
    <property type="project" value="TreeGrafter"/>
</dbReference>
<evidence type="ECO:0000256" key="5">
    <source>
        <dbReference type="ARBA" id="ARBA00023065"/>
    </source>
</evidence>
<dbReference type="GO" id="GO:0030553">
    <property type="term" value="F:cGMP binding"/>
    <property type="evidence" value="ECO:0007669"/>
    <property type="project" value="TreeGrafter"/>
</dbReference>
<proteinExistence type="predicted"/>
<dbReference type="InterPro" id="IPR018488">
    <property type="entry name" value="cNMP-bd_CS"/>
</dbReference>
<name>A0A3M7QZ41_BRAPC</name>
<dbReference type="GO" id="GO:0005222">
    <property type="term" value="F:intracellularly cAMP-activated cation channel activity"/>
    <property type="evidence" value="ECO:0007669"/>
    <property type="project" value="TreeGrafter"/>
</dbReference>
<feature type="transmembrane region" description="Helical" evidence="9">
    <location>
        <begin position="254"/>
        <end position="281"/>
    </location>
</feature>
<dbReference type="AlphaFoldDB" id="A0A3M7QZ41"/>
<dbReference type="Pfam" id="PF00027">
    <property type="entry name" value="cNMP_binding"/>
    <property type="match status" value="2"/>
</dbReference>
<evidence type="ECO:0000256" key="3">
    <source>
        <dbReference type="ARBA" id="ARBA00022692"/>
    </source>
</evidence>
<dbReference type="Gene3D" id="2.60.120.10">
    <property type="entry name" value="Jelly Rolls"/>
    <property type="match status" value="2"/>
</dbReference>
<evidence type="ECO:0000256" key="7">
    <source>
        <dbReference type="ARBA" id="ARBA00023286"/>
    </source>
</evidence>
<feature type="transmembrane region" description="Helical" evidence="9">
    <location>
        <begin position="701"/>
        <end position="723"/>
    </location>
</feature>
<evidence type="ECO:0000259" key="10">
    <source>
        <dbReference type="PROSITE" id="PS50042"/>
    </source>
</evidence>
<keyword evidence="12" id="KW-1185">Reference proteome</keyword>
<dbReference type="Gene3D" id="1.10.287.70">
    <property type="match status" value="2"/>
</dbReference>
<organism evidence="11 12">
    <name type="scientific">Brachionus plicatilis</name>
    <name type="common">Marine rotifer</name>
    <name type="synonym">Brachionus muelleri</name>
    <dbReference type="NCBI Taxonomy" id="10195"/>
    <lineage>
        <taxon>Eukaryota</taxon>
        <taxon>Metazoa</taxon>
        <taxon>Spiralia</taxon>
        <taxon>Gnathifera</taxon>
        <taxon>Rotifera</taxon>
        <taxon>Eurotatoria</taxon>
        <taxon>Monogononta</taxon>
        <taxon>Pseudotrocha</taxon>
        <taxon>Ploima</taxon>
        <taxon>Brachionidae</taxon>
        <taxon>Brachionus</taxon>
    </lineage>
</organism>
<dbReference type="SUPFAM" id="SSF81324">
    <property type="entry name" value="Voltage-gated potassium channels"/>
    <property type="match status" value="2"/>
</dbReference>
<feature type="transmembrane region" description="Helical" evidence="9">
    <location>
        <begin position="669"/>
        <end position="689"/>
    </location>
</feature>
<protein>
    <submittedName>
        <fullName evidence="11">Cyclic nucleotide-gated olfactory channel</fullName>
    </submittedName>
</protein>
<comment type="subcellular location">
    <subcellularLocation>
        <location evidence="1">Membrane</location>
        <topology evidence="1">Multi-pass membrane protein</topology>
    </subcellularLocation>
</comment>
<dbReference type="PROSITE" id="PS00888">
    <property type="entry name" value="CNMP_BINDING_1"/>
    <property type="match status" value="2"/>
</dbReference>
<dbReference type="FunFam" id="2.60.120.10:FF:000002">
    <property type="entry name" value="Cyclic nucleotide gated channel alpha 1a"/>
    <property type="match status" value="2"/>
</dbReference>
<dbReference type="InterPro" id="IPR005821">
    <property type="entry name" value="Ion_trans_dom"/>
</dbReference>
<keyword evidence="8" id="KW-0407">Ion channel</keyword>